<evidence type="ECO:0000256" key="1">
    <source>
        <dbReference type="SAM" id="MobiDB-lite"/>
    </source>
</evidence>
<gene>
    <name evidence="3" type="ORF">ANPL_02760</name>
</gene>
<dbReference type="KEGG" id="aplt:ANPL_02760"/>
<evidence type="ECO:0000313" key="3">
    <source>
        <dbReference type="EMBL" id="QJC27614.1"/>
    </source>
</evidence>
<evidence type="ECO:0000313" key="4">
    <source>
        <dbReference type="Proteomes" id="UP000500930"/>
    </source>
</evidence>
<keyword evidence="2" id="KW-1133">Transmembrane helix</keyword>
<feature type="transmembrane region" description="Helical" evidence="2">
    <location>
        <begin position="32"/>
        <end position="54"/>
    </location>
</feature>
<reference evidence="3 4" key="1">
    <citation type="journal article" date="2020" name="Pathogens">
        <title>First Whole Genome Sequence of Anaplasma platys, an Obligate Intracellular Rickettsial Pathogen of Dogs.</title>
        <authorList>
            <person name="Llanes A."/>
            <person name="Rajeev S."/>
        </authorList>
    </citation>
    <scope>NUCLEOTIDE SEQUENCE [LARGE SCALE GENOMIC DNA]</scope>
    <source>
        <strain evidence="3 4">S3</strain>
    </source>
</reference>
<keyword evidence="4" id="KW-1185">Reference proteome</keyword>
<proteinExistence type="predicted"/>
<feature type="region of interest" description="Disordered" evidence="1">
    <location>
        <begin position="218"/>
        <end position="249"/>
    </location>
</feature>
<dbReference type="RefSeq" id="WP_169193251.1">
    <property type="nucleotide sequence ID" value="NZ_CP046391.1"/>
</dbReference>
<dbReference type="EMBL" id="CP046391">
    <property type="protein sequence ID" value="QJC27614.1"/>
    <property type="molecule type" value="Genomic_DNA"/>
</dbReference>
<organism evidence="3 4">
    <name type="scientific">Anaplasma platys</name>
    <dbReference type="NCBI Taxonomy" id="949"/>
    <lineage>
        <taxon>Bacteria</taxon>
        <taxon>Pseudomonadati</taxon>
        <taxon>Pseudomonadota</taxon>
        <taxon>Alphaproteobacteria</taxon>
        <taxon>Rickettsiales</taxon>
        <taxon>Anaplasmataceae</taxon>
        <taxon>Anaplasma</taxon>
    </lineage>
</organism>
<sequence>MVVEERGEGGERSGFSYGLLSIERDCDSGGRYIAHAVAFVATSAVGLGLVSYIEHAINQTDRVSRLIVYAAVVGSMYFTVYYVFNRIFRELFSPIHVHAEIGDADVEIGVVRHHRGHEACIRMAAEHRDGNAPNRGHDLHQSCGGSGEGSVVDERVLIRHVANRDSESESAISGDAEKLEAELALDRDRSFYVEKMHDEKKRSSIVLKDSHAIRAIKTANTKGDGKDAQEGAVKNASKGQDFGSRNEEAFSAELEMPLTHMLTACSKHRGQGVS</sequence>
<feature type="transmembrane region" description="Helical" evidence="2">
    <location>
        <begin position="66"/>
        <end position="84"/>
    </location>
</feature>
<dbReference type="Proteomes" id="UP000500930">
    <property type="component" value="Chromosome"/>
</dbReference>
<evidence type="ECO:0000256" key="2">
    <source>
        <dbReference type="SAM" id="Phobius"/>
    </source>
</evidence>
<protein>
    <submittedName>
        <fullName evidence="3">Uncharacterized protein</fullName>
    </submittedName>
</protein>
<accession>A0A858PYH1</accession>
<dbReference type="AlphaFoldDB" id="A0A858PYH1"/>
<keyword evidence="2" id="KW-0812">Transmembrane</keyword>
<name>A0A858PYH1_9RICK</name>
<keyword evidence="2" id="KW-0472">Membrane</keyword>